<dbReference type="Proteomes" id="UP001178508">
    <property type="component" value="Chromosome 11"/>
</dbReference>
<feature type="transmembrane region" description="Helical" evidence="1">
    <location>
        <begin position="51"/>
        <end position="69"/>
    </location>
</feature>
<reference evidence="2" key="1">
    <citation type="submission" date="2023-08" db="EMBL/GenBank/DDBJ databases">
        <authorList>
            <person name="Alioto T."/>
            <person name="Alioto T."/>
            <person name="Gomez Garrido J."/>
        </authorList>
    </citation>
    <scope>NUCLEOTIDE SEQUENCE</scope>
</reference>
<evidence type="ECO:0000313" key="2">
    <source>
        <dbReference type="EMBL" id="CAJ1067798.1"/>
    </source>
</evidence>
<keyword evidence="1" id="KW-0812">Transmembrane</keyword>
<name>A0AAV1G2V1_XYRNO</name>
<dbReference type="AlphaFoldDB" id="A0AAV1G2V1"/>
<keyword evidence="3" id="KW-1185">Reference proteome</keyword>
<evidence type="ECO:0000313" key="3">
    <source>
        <dbReference type="Proteomes" id="UP001178508"/>
    </source>
</evidence>
<keyword evidence="1" id="KW-0472">Membrane</keyword>
<protein>
    <submittedName>
        <fullName evidence="2">Uncharacterized protein</fullName>
    </submittedName>
</protein>
<keyword evidence="1" id="KW-1133">Transmembrane helix</keyword>
<organism evidence="2 3">
    <name type="scientific">Xyrichtys novacula</name>
    <name type="common">Pearly razorfish</name>
    <name type="synonym">Hemipteronotus novacula</name>
    <dbReference type="NCBI Taxonomy" id="13765"/>
    <lineage>
        <taxon>Eukaryota</taxon>
        <taxon>Metazoa</taxon>
        <taxon>Chordata</taxon>
        <taxon>Craniata</taxon>
        <taxon>Vertebrata</taxon>
        <taxon>Euteleostomi</taxon>
        <taxon>Actinopterygii</taxon>
        <taxon>Neopterygii</taxon>
        <taxon>Teleostei</taxon>
        <taxon>Neoteleostei</taxon>
        <taxon>Acanthomorphata</taxon>
        <taxon>Eupercaria</taxon>
        <taxon>Labriformes</taxon>
        <taxon>Labridae</taxon>
        <taxon>Xyrichtys</taxon>
    </lineage>
</organism>
<sequence>MCALMMRVCVCVCVCARAFLRYLFCLFLSPFPEDSKSSKVSLGLRHAETEMLYLLGTVVGLLFIIMFFSKGLKEASQSQKSQVSESSANKKKDLTEEDVQLLARILSVGLVDADPNYLQHLKEFRDLRGG</sequence>
<proteinExistence type="predicted"/>
<accession>A0AAV1G2V1</accession>
<evidence type="ECO:0000256" key="1">
    <source>
        <dbReference type="SAM" id="Phobius"/>
    </source>
</evidence>
<gene>
    <name evidence="2" type="ORF">XNOV1_A025336</name>
</gene>
<dbReference type="EMBL" id="OY660874">
    <property type="protein sequence ID" value="CAJ1067798.1"/>
    <property type="molecule type" value="Genomic_DNA"/>
</dbReference>